<comment type="caution">
    <text evidence="7">The sequence shown here is derived from an EMBL/GenBank/DDBJ whole genome shotgun (WGS) entry which is preliminary data.</text>
</comment>
<protein>
    <recommendedName>
        <fullName evidence="9">Lysine transporter LysE</fullName>
    </recommendedName>
</protein>
<feature type="transmembrane region" description="Helical" evidence="6">
    <location>
        <begin position="114"/>
        <end position="140"/>
    </location>
</feature>
<keyword evidence="8" id="KW-1185">Reference proteome</keyword>
<evidence type="ECO:0000256" key="1">
    <source>
        <dbReference type="ARBA" id="ARBA00004651"/>
    </source>
</evidence>
<organism evidence="7 8">
    <name type="scientific">Streptomyces uncialis</name>
    <dbReference type="NCBI Taxonomy" id="1048205"/>
    <lineage>
        <taxon>Bacteria</taxon>
        <taxon>Bacillati</taxon>
        <taxon>Actinomycetota</taxon>
        <taxon>Actinomycetes</taxon>
        <taxon>Kitasatosporales</taxon>
        <taxon>Streptomycetaceae</taxon>
        <taxon>Streptomyces</taxon>
    </lineage>
</organism>
<evidence type="ECO:0000256" key="2">
    <source>
        <dbReference type="ARBA" id="ARBA00022475"/>
    </source>
</evidence>
<evidence type="ECO:0000256" key="6">
    <source>
        <dbReference type="SAM" id="Phobius"/>
    </source>
</evidence>
<name>A0A1Q4V9B3_9ACTN</name>
<dbReference type="Proteomes" id="UP000186455">
    <property type="component" value="Unassembled WGS sequence"/>
</dbReference>
<keyword evidence="5 6" id="KW-0472">Membrane</keyword>
<dbReference type="RefSeq" id="WP_073785955.1">
    <property type="nucleotide sequence ID" value="NZ_JBITDR010000006.1"/>
</dbReference>
<feature type="transmembrane region" description="Helical" evidence="6">
    <location>
        <begin position="146"/>
        <end position="172"/>
    </location>
</feature>
<evidence type="ECO:0000313" key="8">
    <source>
        <dbReference type="Proteomes" id="UP000186455"/>
    </source>
</evidence>
<evidence type="ECO:0008006" key="9">
    <source>
        <dbReference type="Google" id="ProtNLM"/>
    </source>
</evidence>
<dbReference type="Pfam" id="PF01810">
    <property type="entry name" value="LysE"/>
    <property type="match status" value="1"/>
</dbReference>
<gene>
    <name evidence="7" type="ORF">AB852_09095</name>
</gene>
<dbReference type="PANTHER" id="PTHR30086:SF20">
    <property type="entry name" value="ARGININE EXPORTER PROTEIN ARGO-RELATED"/>
    <property type="match status" value="1"/>
</dbReference>
<evidence type="ECO:0000256" key="3">
    <source>
        <dbReference type="ARBA" id="ARBA00022692"/>
    </source>
</evidence>
<evidence type="ECO:0000313" key="7">
    <source>
        <dbReference type="EMBL" id="OKH94442.1"/>
    </source>
</evidence>
<dbReference type="EMBL" id="LFBV01000002">
    <property type="protein sequence ID" value="OKH94442.1"/>
    <property type="molecule type" value="Genomic_DNA"/>
</dbReference>
<keyword evidence="2" id="KW-1003">Cell membrane</keyword>
<sequence length="212" mass="22333">MPAPSTLWWFFTASVVLLLIPGPSVLYVSGRTLDQGSRAGLLSTLGLACGDFIQVLAAVVGLSALVASSETAFQVVKYAGALYLVYLGIRRLRTPVEVAAPAGEKRTEVPGGRIVLEGLVVNALNPKSTMFFLAFLPAFVDRDAGAVWLQTFVLGLIFVLVGMVTNSGWGLLTNLVRGRAQQSKGFLNVQRYVGGGVFLALAGVVLSTGSSE</sequence>
<reference evidence="7 8" key="1">
    <citation type="submission" date="2015-06" db="EMBL/GenBank/DDBJ databases">
        <title>Cloning and characterization of the uncialamcin biosynthetic gene cluster.</title>
        <authorList>
            <person name="Yan X."/>
            <person name="Huang T."/>
            <person name="Ge H."/>
            <person name="Shen B."/>
        </authorList>
    </citation>
    <scope>NUCLEOTIDE SEQUENCE [LARGE SCALE GENOMIC DNA]</scope>
    <source>
        <strain evidence="7 8">DCA2648</strain>
    </source>
</reference>
<dbReference type="PIRSF" id="PIRSF006324">
    <property type="entry name" value="LeuE"/>
    <property type="match status" value="1"/>
</dbReference>
<feature type="transmembrane region" description="Helical" evidence="6">
    <location>
        <begin position="192"/>
        <end position="210"/>
    </location>
</feature>
<comment type="subcellular location">
    <subcellularLocation>
        <location evidence="1">Cell membrane</location>
        <topology evidence="1">Multi-pass membrane protein</topology>
    </subcellularLocation>
</comment>
<dbReference type="GO" id="GO:0015171">
    <property type="term" value="F:amino acid transmembrane transporter activity"/>
    <property type="evidence" value="ECO:0007669"/>
    <property type="project" value="TreeGrafter"/>
</dbReference>
<evidence type="ECO:0000256" key="4">
    <source>
        <dbReference type="ARBA" id="ARBA00022989"/>
    </source>
</evidence>
<keyword evidence="4 6" id="KW-1133">Transmembrane helix</keyword>
<dbReference type="PANTHER" id="PTHR30086">
    <property type="entry name" value="ARGININE EXPORTER PROTEIN ARGO"/>
    <property type="match status" value="1"/>
</dbReference>
<dbReference type="InterPro" id="IPR001123">
    <property type="entry name" value="LeuE-type"/>
</dbReference>
<proteinExistence type="predicted"/>
<dbReference type="STRING" id="1048205.AB852_09095"/>
<dbReference type="GO" id="GO:0005886">
    <property type="term" value="C:plasma membrane"/>
    <property type="evidence" value="ECO:0007669"/>
    <property type="project" value="UniProtKB-SubCell"/>
</dbReference>
<feature type="transmembrane region" description="Helical" evidence="6">
    <location>
        <begin position="40"/>
        <end position="65"/>
    </location>
</feature>
<evidence type="ECO:0000256" key="5">
    <source>
        <dbReference type="ARBA" id="ARBA00023136"/>
    </source>
</evidence>
<keyword evidence="3 6" id="KW-0812">Transmembrane</keyword>
<dbReference type="AlphaFoldDB" id="A0A1Q4V9B3"/>
<accession>A0A1Q4V9B3</accession>
<feature type="transmembrane region" description="Helical" evidence="6">
    <location>
        <begin position="6"/>
        <end position="28"/>
    </location>
</feature>